<accession>A0A645HRG5</accession>
<organism evidence="1">
    <name type="scientific">bioreactor metagenome</name>
    <dbReference type="NCBI Taxonomy" id="1076179"/>
    <lineage>
        <taxon>unclassified sequences</taxon>
        <taxon>metagenomes</taxon>
        <taxon>ecological metagenomes</taxon>
    </lineage>
</organism>
<dbReference type="EMBL" id="VSSQ01092908">
    <property type="protein sequence ID" value="MPN37963.1"/>
    <property type="molecule type" value="Genomic_DNA"/>
</dbReference>
<proteinExistence type="predicted"/>
<evidence type="ECO:0000313" key="1">
    <source>
        <dbReference type="EMBL" id="MPN37963.1"/>
    </source>
</evidence>
<reference evidence="1" key="1">
    <citation type="submission" date="2019-08" db="EMBL/GenBank/DDBJ databases">
        <authorList>
            <person name="Kucharzyk K."/>
            <person name="Murdoch R.W."/>
            <person name="Higgins S."/>
            <person name="Loffler F."/>
        </authorList>
    </citation>
    <scope>NUCLEOTIDE SEQUENCE</scope>
</reference>
<dbReference type="AlphaFoldDB" id="A0A645HRG5"/>
<name>A0A645HRG5_9ZZZZ</name>
<comment type="caution">
    <text evidence="1">The sequence shown here is derived from an EMBL/GenBank/DDBJ whole genome shotgun (WGS) entry which is preliminary data.</text>
</comment>
<gene>
    <name evidence="1" type="ORF">SDC9_185484</name>
</gene>
<protein>
    <submittedName>
        <fullName evidence="1">Uncharacterized protein</fullName>
    </submittedName>
</protein>
<sequence>MTTSASYDEDALSDLTFVPKSGYSGPVNISYTGETEDGTEYTGTVKITVKNAPTITYAADENEAVTLDGADFTDACGDATGKTFSYVKFTSLPDSSDGVLYYDYDKDDDTHITVTTSQSYSESALSSITFVPASDTTGTVTVPYVGYTTGGASYTGMLRITVG</sequence>